<dbReference type="CDD" id="cd11565">
    <property type="entry name" value="RWD_Spc24"/>
    <property type="match status" value="1"/>
</dbReference>
<comment type="subcellular location">
    <subcellularLocation>
        <location evidence="10">Nucleus</location>
    </subcellularLocation>
    <subcellularLocation>
        <location evidence="10">Chromosome</location>
        <location evidence="10">Centromere</location>
        <location evidence="10">Kinetochore</location>
    </subcellularLocation>
</comment>
<keyword evidence="7 10" id="KW-0539">Nucleus</keyword>
<sequence length="229" mass="25404">MSKTLEQFPNHNGIAEGDFAEYSYNEEQSESQDISEEGWKTLAKIVRDVGPSLVCDEELKDLAAAEIAVNVKDAERAARVDKLRDELRQLTKQYGQAASAAQRPPSHPSPAEHDAQVHLLEQQQYSAGKQLNEEQTVLSKKEVELGGWKAAKEEVAKVEAYSSTADWSRIRLKLFMEAGISFVPPKDSTSASKVLIRNDAKEDVHSVVIDSSRSKSYTANLIWSLASDQ</sequence>
<organism evidence="12 13">
    <name type="scientific">Cryptococcus depauperatus CBS 7841</name>
    <dbReference type="NCBI Taxonomy" id="1295531"/>
    <lineage>
        <taxon>Eukaryota</taxon>
        <taxon>Fungi</taxon>
        <taxon>Dikarya</taxon>
        <taxon>Basidiomycota</taxon>
        <taxon>Agaricomycotina</taxon>
        <taxon>Tremellomycetes</taxon>
        <taxon>Tremellales</taxon>
        <taxon>Cryptococcaceae</taxon>
        <taxon>Cryptococcus</taxon>
    </lineage>
</organism>
<reference evidence="12" key="3">
    <citation type="submission" date="2024-01" db="EMBL/GenBank/DDBJ databases">
        <authorList>
            <person name="Coelho M.A."/>
            <person name="David-Palma M."/>
            <person name="Shea T."/>
            <person name="Sun S."/>
            <person name="Cuomo C.A."/>
            <person name="Heitman J."/>
        </authorList>
    </citation>
    <scope>NUCLEOTIDE SEQUENCE</scope>
    <source>
        <strain evidence="12">CBS 7841</strain>
    </source>
</reference>
<keyword evidence="3 10" id="KW-0132">Cell division</keyword>
<keyword evidence="8 10" id="KW-0131">Cell cycle</keyword>
<evidence type="ECO:0000313" key="13">
    <source>
        <dbReference type="Proteomes" id="UP000094043"/>
    </source>
</evidence>
<dbReference type="GO" id="GO:0031262">
    <property type="term" value="C:Ndc80 complex"/>
    <property type="evidence" value="ECO:0007669"/>
    <property type="project" value="TreeGrafter"/>
</dbReference>
<accession>A0AAJ8JU40</accession>
<dbReference type="Pfam" id="PF08286">
    <property type="entry name" value="Spc24"/>
    <property type="match status" value="1"/>
</dbReference>
<dbReference type="GeneID" id="91087898"/>
<keyword evidence="13" id="KW-1185">Reference proteome</keyword>
<dbReference type="Gene3D" id="3.30.160.430">
    <property type="match status" value="1"/>
</dbReference>
<evidence type="ECO:0000256" key="11">
    <source>
        <dbReference type="SAM" id="MobiDB-lite"/>
    </source>
</evidence>
<keyword evidence="5 10" id="KW-0995">Kinetochore</keyword>
<evidence type="ECO:0000256" key="4">
    <source>
        <dbReference type="ARBA" id="ARBA00022776"/>
    </source>
</evidence>
<dbReference type="Proteomes" id="UP000094043">
    <property type="component" value="Chromosome 4"/>
</dbReference>
<comment type="function">
    <text evidence="10">Acts as a component of the essential kinetochore-associated NDC80 complex, which is required for chromosome segregation and spindle checkpoint activity.</text>
</comment>
<name>A0AAJ8JU40_9TREE</name>
<dbReference type="GO" id="GO:0051301">
    <property type="term" value="P:cell division"/>
    <property type="evidence" value="ECO:0007669"/>
    <property type="project" value="UniProtKB-UniRule"/>
</dbReference>
<evidence type="ECO:0000256" key="7">
    <source>
        <dbReference type="ARBA" id="ARBA00023242"/>
    </source>
</evidence>
<dbReference type="EMBL" id="CP143787">
    <property type="protein sequence ID" value="WVN88477.1"/>
    <property type="molecule type" value="Genomic_DNA"/>
</dbReference>
<gene>
    <name evidence="12" type="ORF">L203_103688</name>
</gene>
<dbReference type="GO" id="GO:0008017">
    <property type="term" value="F:microtubule binding"/>
    <property type="evidence" value="ECO:0007669"/>
    <property type="project" value="TreeGrafter"/>
</dbReference>
<evidence type="ECO:0000256" key="3">
    <source>
        <dbReference type="ARBA" id="ARBA00022618"/>
    </source>
</evidence>
<dbReference type="InterPro" id="IPR038066">
    <property type="entry name" value="Spc24_Fungi_globular_sf"/>
</dbReference>
<reference evidence="12" key="2">
    <citation type="journal article" date="2022" name="Elife">
        <title>Obligate sexual reproduction of a homothallic fungus closely related to the Cryptococcus pathogenic species complex.</title>
        <authorList>
            <person name="Passer A.R."/>
            <person name="Clancey S.A."/>
            <person name="Shea T."/>
            <person name="David-Palma M."/>
            <person name="Averette A.F."/>
            <person name="Boekhout T."/>
            <person name="Porcel B.M."/>
            <person name="Nowrousian M."/>
            <person name="Cuomo C.A."/>
            <person name="Sun S."/>
            <person name="Heitman J."/>
            <person name="Coelho M.A."/>
        </authorList>
    </citation>
    <scope>NUCLEOTIDE SEQUENCE</scope>
    <source>
        <strain evidence="12">CBS 7841</strain>
    </source>
</reference>
<comment type="subunit">
    <text evidence="10">Component of the NDC80 complex.</text>
</comment>
<evidence type="ECO:0000256" key="5">
    <source>
        <dbReference type="ARBA" id="ARBA00022838"/>
    </source>
</evidence>
<keyword evidence="4 10" id="KW-0498">Mitosis</keyword>
<comment type="similarity">
    <text evidence="1 10">Belongs to the SPC24 family.</text>
</comment>
<dbReference type="SUPFAM" id="SSF143026">
    <property type="entry name" value="Kinetochore globular domain"/>
    <property type="match status" value="1"/>
</dbReference>
<dbReference type="GO" id="GO:0005634">
    <property type="term" value="C:nucleus"/>
    <property type="evidence" value="ECO:0007669"/>
    <property type="project" value="UniProtKB-SubCell"/>
</dbReference>
<dbReference type="AlphaFoldDB" id="A0AAJ8JU40"/>
<dbReference type="GO" id="GO:0007059">
    <property type="term" value="P:chromosome segregation"/>
    <property type="evidence" value="ECO:0007669"/>
    <property type="project" value="TreeGrafter"/>
</dbReference>
<evidence type="ECO:0000256" key="6">
    <source>
        <dbReference type="ARBA" id="ARBA00023054"/>
    </source>
</evidence>
<evidence type="ECO:0000313" key="12">
    <source>
        <dbReference type="EMBL" id="WVN88477.1"/>
    </source>
</evidence>
<reference evidence="12" key="1">
    <citation type="submission" date="2016-06" db="EMBL/GenBank/DDBJ databases">
        <authorList>
            <person name="Cuomo C."/>
            <person name="Litvintseva A."/>
            <person name="Heitman J."/>
            <person name="Chen Y."/>
            <person name="Sun S."/>
            <person name="Springer D."/>
            <person name="Dromer F."/>
            <person name="Young S."/>
            <person name="Zeng Q."/>
            <person name="Chapman S."/>
            <person name="Gujja S."/>
            <person name="Saif S."/>
            <person name="Birren B."/>
        </authorList>
    </citation>
    <scope>NUCLEOTIDE SEQUENCE</scope>
    <source>
        <strain evidence="12">CBS 7841</strain>
    </source>
</reference>
<dbReference type="InterPro" id="IPR013252">
    <property type="entry name" value="Ndc80_Spc24"/>
</dbReference>
<evidence type="ECO:0000256" key="2">
    <source>
        <dbReference type="ARBA" id="ARBA00022454"/>
    </source>
</evidence>
<dbReference type="PANTHER" id="PTHR22142:SF2">
    <property type="entry name" value="KINETOCHORE PROTEIN SPC24"/>
    <property type="match status" value="1"/>
</dbReference>
<evidence type="ECO:0000256" key="8">
    <source>
        <dbReference type="ARBA" id="ARBA00023306"/>
    </source>
</evidence>
<evidence type="ECO:0000256" key="10">
    <source>
        <dbReference type="RuleBase" id="RU368011"/>
    </source>
</evidence>
<dbReference type="KEGG" id="cdep:91087898"/>
<evidence type="ECO:0000256" key="9">
    <source>
        <dbReference type="ARBA" id="ARBA00023328"/>
    </source>
</evidence>
<feature type="region of interest" description="Disordered" evidence="11">
    <location>
        <begin position="93"/>
        <end position="113"/>
    </location>
</feature>
<dbReference type="RefSeq" id="XP_066069177.1">
    <property type="nucleotide sequence ID" value="XM_066213080.1"/>
</dbReference>
<keyword evidence="2 10" id="KW-0158">Chromosome</keyword>
<proteinExistence type="inferred from homology"/>
<keyword evidence="6" id="KW-0175">Coiled coil</keyword>
<dbReference type="PANTHER" id="PTHR22142">
    <property type="match status" value="1"/>
</dbReference>
<protein>
    <recommendedName>
        <fullName evidence="10">Kinetochore protein Spc24</fullName>
    </recommendedName>
</protein>
<keyword evidence="9 10" id="KW-0137">Centromere</keyword>
<evidence type="ECO:0000256" key="1">
    <source>
        <dbReference type="ARBA" id="ARBA00007804"/>
    </source>
</evidence>